<keyword evidence="9" id="KW-0472">Membrane</keyword>
<accession>A0A9P8PI00</accession>
<proteinExistence type="inferred from homology"/>
<evidence type="ECO:0000256" key="4">
    <source>
        <dbReference type="ARBA" id="ARBA00010883"/>
    </source>
</evidence>
<evidence type="ECO:0000256" key="2">
    <source>
        <dbReference type="ARBA" id="ARBA00004287"/>
    </source>
</evidence>
<evidence type="ECO:0000256" key="6">
    <source>
        <dbReference type="ARBA" id="ARBA00022448"/>
    </source>
</evidence>
<keyword evidence="7" id="KW-0963">Cytoplasm</keyword>
<gene>
    <name evidence="14" type="ORF">WICMUC_004328</name>
</gene>
<dbReference type="GO" id="GO:0005829">
    <property type="term" value="C:cytosol"/>
    <property type="evidence" value="ECO:0007669"/>
    <property type="project" value="GOC"/>
</dbReference>
<sequence length="499" mass="59147">MSEIFSGGESTEDLWALPHPKLHSNNDGVTTSINTEWGSKGNESGSRELNSSIWNDDPINKVFITNNEPLSNHGQTHKNNNDHNGNNNNQHVNADFASWVDAIRFEFRPLGQDLINITEIPEREGLLFKHTNYLVEHLVPIFEDDTNSDSSSSKKVIRRYSDFHWLSEILLKKYPFRIIPELPPKSVTYSNKDALFMEKRVKGLKRFVNQIFRHPVLKNDELFIMFLSVPTDLSNWRKQANYNQNEEFLNQSIDDLFLRNWDGVFLERWNELTDPLFKSFELWNNLRILIERFERRLEQFEKDEERFANNILQFTESINHVYSFDNNTNIQEINDNLRIVANHYKEDQKLVQDHRSSLSLNILEDFKKYSDYLNAFQTLFERFKRIGGNQIPQLELKIRQLKDRLSSYNGKPDVKGYEIDKINEEILKLTKTVEYQTNRDWLIKKTVLHEYIIFQETQYQITFILKKLVADNLHFTELHSNNWTKLNDSLQDMPTSRTF</sequence>
<dbReference type="InterPro" id="IPR045734">
    <property type="entry name" value="Snx8_BAR_dom"/>
</dbReference>
<dbReference type="SMART" id="SM00312">
    <property type="entry name" value="PX"/>
    <property type="match status" value="1"/>
</dbReference>
<feature type="domain" description="PX" evidence="13">
    <location>
        <begin position="111"/>
        <end position="233"/>
    </location>
</feature>
<comment type="similarity">
    <text evidence="4">Belongs to the sorting nexin family.</text>
</comment>
<dbReference type="PANTHER" id="PTHR47554">
    <property type="entry name" value="SORTING NEXIN MVP1"/>
    <property type="match status" value="1"/>
</dbReference>
<dbReference type="AlphaFoldDB" id="A0A9P8PI00"/>
<keyword evidence="8" id="KW-0653">Protein transport</keyword>
<evidence type="ECO:0000256" key="11">
    <source>
        <dbReference type="SAM" id="Coils"/>
    </source>
</evidence>
<evidence type="ECO:0000259" key="13">
    <source>
        <dbReference type="PROSITE" id="PS50195"/>
    </source>
</evidence>
<evidence type="ECO:0000313" key="14">
    <source>
        <dbReference type="EMBL" id="KAH3672356.1"/>
    </source>
</evidence>
<dbReference type="PANTHER" id="PTHR47554:SF1">
    <property type="entry name" value="SORTING NEXIN MVP1"/>
    <property type="match status" value="1"/>
</dbReference>
<comment type="subcellular location">
    <subcellularLocation>
        <location evidence="3">Cytoplasm</location>
    </subcellularLocation>
    <subcellularLocation>
        <location evidence="2">Membrane</location>
        <topology evidence="2">Peripheral membrane protein</topology>
        <orientation evidence="2">Cytoplasmic side</orientation>
    </subcellularLocation>
</comment>
<dbReference type="InterPro" id="IPR001683">
    <property type="entry name" value="PX_dom"/>
</dbReference>
<dbReference type="InterPro" id="IPR027267">
    <property type="entry name" value="AH/BAR_dom_sf"/>
</dbReference>
<feature type="coiled-coil region" evidence="11">
    <location>
        <begin position="283"/>
        <end position="310"/>
    </location>
</feature>
<organism evidence="14 15">
    <name type="scientific">Wickerhamomyces mucosus</name>
    <dbReference type="NCBI Taxonomy" id="1378264"/>
    <lineage>
        <taxon>Eukaryota</taxon>
        <taxon>Fungi</taxon>
        <taxon>Dikarya</taxon>
        <taxon>Ascomycota</taxon>
        <taxon>Saccharomycotina</taxon>
        <taxon>Saccharomycetes</taxon>
        <taxon>Phaffomycetales</taxon>
        <taxon>Wickerhamomycetaceae</taxon>
        <taxon>Wickerhamomyces</taxon>
    </lineage>
</organism>
<dbReference type="SUPFAM" id="SSF64268">
    <property type="entry name" value="PX domain"/>
    <property type="match status" value="1"/>
</dbReference>
<dbReference type="OrthoDB" id="10064318at2759"/>
<feature type="compositionally biased region" description="Polar residues" evidence="12">
    <location>
        <begin position="65"/>
        <end position="74"/>
    </location>
</feature>
<evidence type="ECO:0000256" key="10">
    <source>
        <dbReference type="ARBA" id="ARBA00072009"/>
    </source>
</evidence>
<dbReference type="Gene3D" id="1.20.1270.60">
    <property type="entry name" value="Arfaptin homology (AH) domain/BAR domain"/>
    <property type="match status" value="1"/>
</dbReference>
<dbReference type="FunFam" id="3.30.1520.10:FF:000042">
    <property type="entry name" value="Sorting nexin mvp1"/>
    <property type="match status" value="1"/>
</dbReference>
<feature type="compositionally biased region" description="Low complexity" evidence="12">
    <location>
        <begin position="82"/>
        <end position="91"/>
    </location>
</feature>
<dbReference type="PROSITE" id="PS50195">
    <property type="entry name" value="PX"/>
    <property type="match status" value="1"/>
</dbReference>
<dbReference type="GO" id="GO:0042147">
    <property type="term" value="P:retrograde transport, endosome to Golgi"/>
    <property type="evidence" value="ECO:0007669"/>
    <property type="project" value="InterPro"/>
</dbReference>
<dbReference type="InterPro" id="IPR028662">
    <property type="entry name" value="SNX8/Mvp1"/>
</dbReference>
<dbReference type="InterPro" id="IPR036871">
    <property type="entry name" value="PX_dom_sf"/>
</dbReference>
<dbReference type="Pfam" id="PF19566">
    <property type="entry name" value="Snx8_BAR_dom"/>
    <property type="match status" value="1"/>
</dbReference>
<dbReference type="GO" id="GO:0005768">
    <property type="term" value="C:endosome"/>
    <property type="evidence" value="ECO:0007669"/>
    <property type="project" value="TreeGrafter"/>
</dbReference>
<protein>
    <recommendedName>
        <fullName evidence="5">Sorting nexin MVP1</fullName>
    </recommendedName>
    <alternativeName>
        <fullName evidence="10">Sorting nexin mvp1</fullName>
    </alternativeName>
</protein>
<comment type="caution">
    <text evidence="14">The sequence shown here is derived from an EMBL/GenBank/DDBJ whole genome shotgun (WGS) entry which is preliminary data.</text>
</comment>
<dbReference type="Pfam" id="PF00787">
    <property type="entry name" value="PX"/>
    <property type="match status" value="1"/>
</dbReference>
<keyword evidence="15" id="KW-1185">Reference proteome</keyword>
<evidence type="ECO:0000256" key="8">
    <source>
        <dbReference type="ARBA" id="ARBA00022927"/>
    </source>
</evidence>
<name>A0A9P8PI00_9ASCO</name>
<evidence type="ECO:0000256" key="1">
    <source>
        <dbReference type="ARBA" id="ARBA00002474"/>
    </source>
</evidence>
<reference evidence="14" key="1">
    <citation type="journal article" date="2021" name="Open Biol.">
        <title>Shared evolutionary footprints suggest mitochondrial oxidative damage underlies multiple complex I losses in fungi.</title>
        <authorList>
            <person name="Schikora-Tamarit M.A."/>
            <person name="Marcet-Houben M."/>
            <person name="Nosek J."/>
            <person name="Gabaldon T."/>
        </authorList>
    </citation>
    <scope>NUCLEOTIDE SEQUENCE</scope>
    <source>
        <strain evidence="14">CBS6341</strain>
    </source>
</reference>
<evidence type="ECO:0000256" key="7">
    <source>
        <dbReference type="ARBA" id="ARBA00022490"/>
    </source>
</evidence>
<evidence type="ECO:0000256" key="9">
    <source>
        <dbReference type="ARBA" id="ARBA00023136"/>
    </source>
</evidence>
<dbReference type="Gene3D" id="3.30.1520.10">
    <property type="entry name" value="Phox-like domain"/>
    <property type="match status" value="1"/>
</dbReference>
<evidence type="ECO:0000256" key="5">
    <source>
        <dbReference type="ARBA" id="ARBA00014268"/>
    </source>
</evidence>
<evidence type="ECO:0000256" key="12">
    <source>
        <dbReference type="SAM" id="MobiDB-lite"/>
    </source>
</evidence>
<evidence type="ECO:0000313" key="15">
    <source>
        <dbReference type="Proteomes" id="UP000769528"/>
    </source>
</evidence>
<dbReference type="GO" id="GO:0016020">
    <property type="term" value="C:membrane"/>
    <property type="evidence" value="ECO:0007669"/>
    <property type="project" value="UniProtKB-SubCell"/>
</dbReference>
<keyword evidence="6" id="KW-0813">Transport</keyword>
<dbReference type="GO" id="GO:0006623">
    <property type="term" value="P:protein targeting to vacuole"/>
    <property type="evidence" value="ECO:0007669"/>
    <property type="project" value="TreeGrafter"/>
</dbReference>
<feature type="region of interest" description="Disordered" evidence="12">
    <location>
        <begin position="65"/>
        <end position="91"/>
    </location>
</feature>
<dbReference type="EMBL" id="JAEUBF010001156">
    <property type="protein sequence ID" value="KAH3672356.1"/>
    <property type="molecule type" value="Genomic_DNA"/>
</dbReference>
<reference evidence="14" key="2">
    <citation type="submission" date="2021-01" db="EMBL/GenBank/DDBJ databases">
        <authorList>
            <person name="Schikora-Tamarit M.A."/>
        </authorList>
    </citation>
    <scope>NUCLEOTIDE SEQUENCE</scope>
    <source>
        <strain evidence="14">CBS6341</strain>
    </source>
</reference>
<keyword evidence="11" id="KW-0175">Coiled coil</keyword>
<comment type="function">
    <text evidence="1">Required for vacuolar protein sorting.</text>
</comment>
<evidence type="ECO:0000256" key="3">
    <source>
        <dbReference type="ARBA" id="ARBA00004496"/>
    </source>
</evidence>
<dbReference type="Proteomes" id="UP000769528">
    <property type="component" value="Unassembled WGS sequence"/>
</dbReference>
<dbReference type="GO" id="GO:0032266">
    <property type="term" value="F:phosphatidylinositol-3-phosphate binding"/>
    <property type="evidence" value="ECO:0007669"/>
    <property type="project" value="TreeGrafter"/>
</dbReference>